<accession>A0A915KCV1</accession>
<dbReference type="AlphaFoldDB" id="A0A915KCV1"/>
<reference evidence="2" key="1">
    <citation type="submission" date="2022-11" db="UniProtKB">
        <authorList>
            <consortium name="WormBaseParasite"/>
        </authorList>
    </citation>
    <scope>IDENTIFICATION</scope>
</reference>
<dbReference type="Proteomes" id="UP000887565">
    <property type="component" value="Unplaced"/>
</dbReference>
<dbReference type="SUPFAM" id="SSF50685">
    <property type="entry name" value="Barwin-like endoglucanases"/>
    <property type="match status" value="1"/>
</dbReference>
<evidence type="ECO:0000313" key="1">
    <source>
        <dbReference type="Proteomes" id="UP000887565"/>
    </source>
</evidence>
<dbReference type="CDD" id="cd22191">
    <property type="entry name" value="DPBB_RlpA_EXP_N-like"/>
    <property type="match status" value="1"/>
</dbReference>
<dbReference type="InterPro" id="IPR036908">
    <property type="entry name" value="RlpA-like_sf"/>
</dbReference>
<protein>
    <submittedName>
        <fullName evidence="2">Uncharacterized protein</fullName>
    </submittedName>
</protein>
<sequence>MWDYCYPNDSQIPWNHSLIGRCREFSIKDSAGACGYKLNSDYEQFAVLHKKYFAVKNLKNNTKTFSICSQDACVRIFKKNHVRIADICVGCREIDVDLSTAAFRKMWGSVAKVQERVEWSLIKCSSKAKGLA</sequence>
<proteinExistence type="predicted"/>
<evidence type="ECO:0000313" key="2">
    <source>
        <dbReference type="WBParaSite" id="nRc.2.0.1.t35911-RA"/>
    </source>
</evidence>
<dbReference type="WBParaSite" id="nRc.2.0.1.t35911-RA">
    <property type="protein sequence ID" value="nRc.2.0.1.t35911-RA"/>
    <property type="gene ID" value="nRc.2.0.1.g35911"/>
</dbReference>
<name>A0A915KCV1_ROMCU</name>
<dbReference type="Gene3D" id="2.40.40.10">
    <property type="entry name" value="RlpA-like domain"/>
    <property type="match status" value="1"/>
</dbReference>
<keyword evidence="1" id="KW-1185">Reference proteome</keyword>
<organism evidence="1 2">
    <name type="scientific">Romanomermis culicivorax</name>
    <name type="common">Nematode worm</name>
    <dbReference type="NCBI Taxonomy" id="13658"/>
    <lineage>
        <taxon>Eukaryota</taxon>
        <taxon>Metazoa</taxon>
        <taxon>Ecdysozoa</taxon>
        <taxon>Nematoda</taxon>
        <taxon>Enoplea</taxon>
        <taxon>Dorylaimia</taxon>
        <taxon>Mermithida</taxon>
        <taxon>Mermithoidea</taxon>
        <taxon>Mermithidae</taxon>
        <taxon>Romanomermis</taxon>
    </lineage>
</organism>